<accession>A0ABQ8QML0</accession>
<comment type="caution">
    <text evidence="4">The sequence shown here is derived from an EMBL/GenBank/DDBJ whole genome shotgun (WGS) entry which is preliminary data.</text>
</comment>
<feature type="region of interest" description="Disordered" evidence="2">
    <location>
        <begin position="83"/>
        <end position="172"/>
    </location>
</feature>
<dbReference type="PRINTS" id="PR00625">
    <property type="entry name" value="JDOMAIN"/>
</dbReference>
<reference evidence="4" key="1">
    <citation type="submission" date="2022-08" db="EMBL/GenBank/DDBJ databases">
        <authorList>
            <consortium name="DOE Joint Genome Institute"/>
            <person name="Min B."/>
            <person name="Riley R."/>
            <person name="Sierra-Patev S."/>
            <person name="Naranjo-Ortiz M."/>
            <person name="Looney B."/>
            <person name="Konkel Z."/>
            <person name="Slot J.C."/>
            <person name="Sakamoto Y."/>
            <person name="Steenwyk J.L."/>
            <person name="Rokas A."/>
            <person name="Carro J."/>
            <person name="Camarero S."/>
            <person name="Ferreira P."/>
            <person name="Molpeceres G."/>
            <person name="Ruiz-Duenas F.J."/>
            <person name="Serrano A."/>
            <person name="Henrissat B."/>
            <person name="Drula E."/>
            <person name="Hughes K.W."/>
            <person name="Mata J.L."/>
            <person name="Ishikawa N.K."/>
            <person name="Vargas-Isla R."/>
            <person name="Ushijima S."/>
            <person name="Smith C.A."/>
            <person name="Ahrendt S."/>
            <person name="Andreopoulos W."/>
            <person name="He G."/>
            <person name="Labutti K."/>
            <person name="Lipzen A."/>
            <person name="Ng V."/>
            <person name="Sandor L."/>
            <person name="Barry K."/>
            <person name="Martinez A.T."/>
            <person name="Xiao Y."/>
            <person name="Gibbons J.G."/>
            <person name="Terashima K."/>
            <person name="Hibbett D.S."/>
            <person name="Grigoriev I.V."/>
        </authorList>
    </citation>
    <scope>NUCLEOTIDE SEQUENCE</scope>
    <source>
        <strain evidence="4">TFB10827</strain>
    </source>
</reference>
<evidence type="ECO:0000259" key="3">
    <source>
        <dbReference type="PROSITE" id="PS50076"/>
    </source>
</evidence>
<dbReference type="InterPro" id="IPR036869">
    <property type="entry name" value="J_dom_sf"/>
</dbReference>
<dbReference type="Proteomes" id="UP001163828">
    <property type="component" value="Unassembled WGS sequence"/>
</dbReference>
<feature type="compositionally biased region" description="Polar residues" evidence="2">
    <location>
        <begin position="98"/>
        <end position="116"/>
    </location>
</feature>
<dbReference type="Pfam" id="PF00226">
    <property type="entry name" value="DnaJ"/>
    <property type="match status" value="1"/>
</dbReference>
<evidence type="ECO:0000313" key="4">
    <source>
        <dbReference type="EMBL" id="KAJ3999749.1"/>
    </source>
</evidence>
<feature type="compositionally biased region" description="Polar residues" evidence="2">
    <location>
        <begin position="263"/>
        <end position="276"/>
    </location>
</feature>
<dbReference type="PANTHER" id="PTHR44145:SF3">
    <property type="entry name" value="DNAJ HOMOLOG SUBFAMILY A MEMBER 3, MITOCHONDRIAL"/>
    <property type="match status" value="1"/>
</dbReference>
<dbReference type="Gene3D" id="1.10.287.110">
    <property type="entry name" value="DnaJ domain"/>
    <property type="match status" value="1"/>
</dbReference>
<name>A0ABQ8QML0_9AGAR</name>
<dbReference type="SUPFAM" id="SSF46565">
    <property type="entry name" value="Chaperone J-domain"/>
    <property type="match status" value="1"/>
</dbReference>
<dbReference type="SMART" id="SM00271">
    <property type="entry name" value="DnaJ"/>
    <property type="match status" value="1"/>
</dbReference>
<keyword evidence="1" id="KW-0143">Chaperone</keyword>
<proteinExistence type="predicted"/>
<dbReference type="EMBL" id="MU790533">
    <property type="protein sequence ID" value="KAJ3999749.1"/>
    <property type="molecule type" value="Genomic_DNA"/>
</dbReference>
<evidence type="ECO:0000313" key="5">
    <source>
        <dbReference type="Proteomes" id="UP001163828"/>
    </source>
</evidence>
<feature type="compositionally biased region" description="Polar residues" evidence="2">
    <location>
        <begin position="143"/>
        <end position="155"/>
    </location>
</feature>
<evidence type="ECO:0000256" key="1">
    <source>
        <dbReference type="ARBA" id="ARBA00023186"/>
    </source>
</evidence>
<feature type="region of interest" description="Disordered" evidence="2">
    <location>
        <begin position="242"/>
        <end position="276"/>
    </location>
</feature>
<dbReference type="PROSITE" id="PS00636">
    <property type="entry name" value="DNAJ_1"/>
    <property type="match status" value="1"/>
</dbReference>
<feature type="domain" description="J" evidence="3">
    <location>
        <begin position="27"/>
        <end position="91"/>
    </location>
</feature>
<dbReference type="PANTHER" id="PTHR44145">
    <property type="entry name" value="DNAJ HOMOLOG SUBFAMILY A MEMBER 3, MITOCHONDRIAL"/>
    <property type="match status" value="1"/>
</dbReference>
<dbReference type="PROSITE" id="PS50076">
    <property type="entry name" value="DNAJ_2"/>
    <property type="match status" value="1"/>
</dbReference>
<gene>
    <name evidence="4" type="ORF">F5050DRAFT_853970</name>
</gene>
<dbReference type="InterPro" id="IPR001623">
    <property type="entry name" value="DnaJ_domain"/>
</dbReference>
<feature type="compositionally biased region" description="Basic and acidic residues" evidence="2">
    <location>
        <begin position="83"/>
        <end position="97"/>
    </location>
</feature>
<sequence>MLLISSLVSFNLFPRCRYFSASTQWLDYYRTLGVSPQASKAQIKSHFYQLSKTHHPDVSSDPKSKEIYAAVSAAYSVLSNDRERRAYDKKMQQEHRSSMSMSHYASNFHPSANHNGEWSRRHPGATHAWARRPHTPSPKHKQNSAGSASHSNFDSAHQAFRDSSRKSTRNNVNPSFIYANAATDGDKSIFRRKTEAIHRDREKIERISGSFRALQVLLVLVLISAVAAPRMGPGTVTITRTDYVPARAQDGRPSDEELDPHPGSNSIDSSSLFNHK</sequence>
<feature type="compositionally biased region" description="Basic residues" evidence="2">
    <location>
        <begin position="121"/>
        <end position="142"/>
    </location>
</feature>
<organism evidence="4 5">
    <name type="scientific">Lentinula boryana</name>
    <dbReference type="NCBI Taxonomy" id="40481"/>
    <lineage>
        <taxon>Eukaryota</taxon>
        <taxon>Fungi</taxon>
        <taxon>Dikarya</taxon>
        <taxon>Basidiomycota</taxon>
        <taxon>Agaricomycotina</taxon>
        <taxon>Agaricomycetes</taxon>
        <taxon>Agaricomycetidae</taxon>
        <taxon>Agaricales</taxon>
        <taxon>Marasmiineae</taxon>
        <taxon>Omphalotaceae</taxon>
        <taxon>Lentinula</taxon>
    </lineage>
</organism>
<protein>
    <recommendedName>
        <fullName evidence="3">J domain-containing protein</fullName>
    </recommendedName>
</protein>
<dbReference type="InterPro" id="IPR018253">
    <property type="entry name" value="DnaJ_domain_CS"/>
</dbReference>
<evidence type="ECO:0000256" key="2">
    <source>
        <dbReference type="SAM" id="MobiDB-lite"/>
    </source>
</evidence>
<dbReference type="InterPro" id="IPR051938">
    <property type="entry name" value="Apopto_cytoskel_mod"/>
</dbReference>
<keyword evidence="5" id="KW-1185">Reference proteome</keyword>
<dbReference type="CDD" id="cd06257">
    <property type="entry name" value="DnaJ"/>
    <property type="match status" value="1"/>
</dbReference>